<dbReference type="EMBL" id="GU567971">
    <property type="protein sequence ID" value="ADI21976.1"/>
    <property type="molecule type" value="Genomic_DNA"/>
</dbReference>
<dbReference type="AlphaFoldDB" id="E7C3F2"/>
<keyword evidence="1" id="KW-1133">Transmembrane helix</keyword>
<accession>E7C3F2</accession>
<reference evidence="2" key="1">
    <citation type="submission" date="2010-01" db="EMBL/GenBank/DDBJ databases">
        <title>Genome fragments of uncultured bacteria from the North Pacific subtropical Gyre.</title>
        <authorList>
            <person name="Pham V.D."/>
            <person name="Delong E.F."/>
        </authorList>
    </citation>
    <scope>NUCLEOTIDE SEQUENCE</scope>
</reference>
<name>E7C3F2_9BACT</name>
<keyword evidence="1" id="KW-0472">Membrane</keyword>
<proteinExistence type="predicted"/>
<evidence type="ECO:0008006" key="3">
    <source>
        <dbReference type="Google" id="ProtNLM"/>
    </source>
</evidence>
<feature type="transmembrane region" description="Helical" evidence="1">
    <location>
        <begin position="44"/>
        <end position="63"/>
    </location>
</feature>
<sequence>MGMGLLALTLVVLSIVYVYLWITQLVQLMVFRDNDFPGRNDKTLWLIIYIVFIPLAPFIFMWWKSVYLHVQKMERNG</sequence>
<evidence type="ECO:0000256" key="1">
    <source>
        <dbReference type="SAM" id="Phobius"/>
    </source>
</evidence>
<organism evidence="2">
    <name type="scientific">uncultured Planctomycetales bacterium HF0130_29M04</name>
    <dbReference type="NCBI Taxonomy" id="723552"/>
    <lineage>
        <taxon>Bacteria</taxon>
        <taxon>Pseudomonadati</taxon>
        <taxon>Planctomycetota</taxon>
        <taxon>Planctomycetia</taxon>
        <taxon>Planctomycetales</taxon>
        <taxon>environmental samples</taxon>
    </lineage>
</organism>
<evidence type="ECO:0000313" key="2">
    <source>
        <dbReference type="EMBL" id="ADI21976.1"/>
    </source>
</evidence>
<protein>
    <recommendedName>
        <fullName evidence="3">Cardiolipin synthase N-terminal domain-containing protein</fullName>
    </recommendedName>
</protein>
<keyword evidence="1" id="KW-0812">Transmembrane</keyword>